<keyword evidence="6 9" id="KW-0479">Metal-binding</keyword>
<keyword evidence="8 9" id="KW-0289">Folate biosynthesis</keyword>
<dbReference type="Proteomes" id="UP000216991">
    <property type="component" value="Unassembled WGS sequence"/>
</dbReference>
<dbReference type="PROSITE" id="PS00793">
    <property type="entry name" value="DHPS_2"/>
    <property type="match status" value="1"/>
</dbReference>
<feature type="domain" description="Pterin-binding" evidence="10">
    <location>
        <begin position="69"/>
        <end position="320"/>
    </location>
</feature>
<evidence type="ECO:0000256" key="1">
    <source>
        <dbReference type="ARBA" id="ARBA00000012"/>
    </source>
</evidence>
<comment type="function">
    <text evidence="9">Catalyzes the condensation of para-aminobenzoate (pABA) with 6-hydroxymethyl-7,8-dihydropterin diphosphate (DHPt-PP) to form 7,8-dihydropteroate (H2Pte), the immediate precursor of folate derivatives.</text>
</comment>
<dbReference type="InterPro" id="IPR045031">
    <property type="entry name" value="DHP_synth-like"/>
</dbReference>
<evidence type="ECO:0000313" key="11">
    <source>
        <dbReference type="EMBL" id="OYQ24329.1"/>
    </source>
</evidence>
<dbReference type="InterPro" id="IPR006390">
    <property type="entry name" value="DHP_synth_dom"/>
</dbReference>
<evidence type="ECO:0000256" key="5">
    <source>
        <dbReference type="ARBA" id="ARBA00022679"/>
    </source>
</evidence>
<sequence length="330" mass="34434">MVRRYYRPILTEGEGLPLAGGPFSFARAEVLTRAGSEGVIAAEQVPADWLDRLTAPRPVLARWGYRQLPLVMGILNVTPDSFSDGGRHDDPALAGAVAQAMLADGAAIIDVGGESTRPGARELPVADELARIKGLFPALSGCAWSIDTRKAGVMRAALGAGAGLINDVSALCHDRGALAVVADAQAPVVLMHHQGTPETMQQAPHYDDALLDVFDWLEGRIAAVVAGGVARDRIIADPGIGFGKGVNHNVALLKRLSLLHGLGVPILLGASRKSLIGKLSADEPVERRLPGSLAIALAGASAGVQMLRVHDVPETVQALKLWAAAQPCLG</sequence>
<keyword evidence="5 9" id="KW-0808">Transferase</keyword>
<dbReference type="UniPathway" id="UPA00077">
    <property type="reaction ID" value="UER00156"/>
</dbReference>
<evidence type="ECO:0000259" key="10">
    <source>
        <dbReference type="PROSITE" id="PS50972"/>
    </source>
</evidence>
<evidence type="ECO:0000313" key="12">
    <source>
        <dbReference type="Proteomes" id="UP000216991"/>
    </source>
</evidence>
<comment type="caution">
    <text evidence="11">The sequence shown here is derived from an EMBL/GenBank/DDBJ whole genome shotgun (WGS) entry which is preliminary data.</text>
</comment>
<organism evidence="11 12">
    <name type="scientific">Sandarakinorhabdus cyanobacteriorum</name>
    <dbReference type="NCBI Taxonomy" id="1981098"/>
    <lineage>
        <taxon>Bacteria</taxon>
        <taxon>Pseudomonadati</taxon>
        <taxon>Pseudomonadota</taxon>
        <taxon>Alphaproteobacteria</taxon>
        <taxon>Sphingomonadales</taxon>
        <taxon>Sphingosinicellaceae</taxon>
        <taxon>Sandarakinorhabdus</taxon>
    </lineage>
</organism>
<dbReference type="GO" id="GO:0004156">
    <property type="term" value="F:dihydropteroate synthase activity"/>
    <property type="evidence" value="ECO:0007669"/>
    <property type="project" value="UniProtKB-EC"/>
</dbReference>
<dbReference type="GO" id="GO:0046654">
    <property type="term" value="P:tetrahydrofolate biosynthetic process"/>
    <property type="evidence" value="ECO:0007669"/>
    <property type="project" value="UniProtKB-UniPathway"/>
</dbReference>
<comment type="pathway">
    <text evidence="3 9">Cofactor biosynthesis; tetrahydrofolate biosynthesis; 7,8-dihydrofolate from 2-amino-4-hydroxy-6-hydroxymethyl-7,8-dihydropteridine diphosphate and 4-aminobenzoate: step 1/2.</text>
</comment>
<evidence type="ECO:0000256" key="7">
    <source>
        <dbReference type="ARBA" id="ARBA00022842"/>
    </source>
</evidence>
<dbReference type="InterPro" id="IPR011005">
    <property type="entry name" value="Dihydropteroate_synth-like_sf"/>
</dbReference>
<dbReference type="AlphaFoldDB" id="A0A255Y532"/>
<dbReference type="GO" id="GO:0046656">
    <property type="term" value="P:folic acid biosynthetic process"/>
    <property type="evidence" value="ECO:0007669"/>
    <property type="project" value="UniProtKB-KW"/>
</dbReference>
<dbReference type="GO" id="GO:0046872">
    <property type="term" value="F:metal ion binding"/>
    <property type="evidence" value="ECO:0007669"/>
    <property type="project" value="UniProtKB-KW"/>
</dbReference>
<dbReference type="EC" id="2.5.1.15" evidence="4 9"/>
<dbReference type="EMBL" id="NOXT01000125">
    <property type="protein sequence ID" value="OYQ24329.1"/>
    <property type="molecule type" value="Genomic_DNA"/>
</dbReference>
<dbReference type="Pfam" id="PF00809">
    <property type="entry name" value="Pterin_bind"/>
    <property type="match status" value="1"/>
</dbReference>
<keyword evidence="7 9" id="KW-0460">Magnesium</keyword>
<evidence type="ECO:0000256" key="4">
    <source>
        <dbReference type="ARBA" id="ARBA00012458"/>
    </source>
</evidence>
<comment type="catalytic activity">
    <reaction evidence="1">
        <text>(7,8-dihydropterin-6-yl)methyl diphosphate + 4-aminobenzoate = 7,8-dihydropteroate + diphosphate</text>
        <dbReference type="Rhea" id="RHEA:19949"/>
        <dbReference type="ChEBI" id="CHEBI:17836"/>
        <dbReference type="ChEBI" id="CHEBI:17839"/>
        <dbReference type="ChEBI" id="CHEBI:33019"/>
        <dbReference type="ChEBI" id="CHEBI:72950"/>
        <dbReference type="EC" id="2.5.1.15"/>
    </reaction>
</comment>
<dbReference type="CDD" id="cd00739">
    <property type="entry name" value="DHPS"/>
    <property type="match status" value="1"/>
</dbReference>
<gene>
    <name evidence="11" type="primary">folP</name>
    <name evidence="11" type="ORF">CHU93_15940</name>
</gene>
<keyword evidence="12" id="KW-1185">Reference proteome</keyword>
<dbReference type="PROSITE" id="PS00792">
    <property type="entry name" value="DHPS_1"/>
    <property type="match status" value="1"/>
</dbReference>
<dbReference type="OrthoDB" id="9811744at2"/>
<dbReference type="GO" id="GO:0005829">
    <property type="term" value="C:cytosol"/>
    <property type="evidence" value="ECO:0007669"/>
    <property type="project" value="TreeGrafter"/>
</dbReference>
<protein>
    <recommendedName>
        <fullName evidence="4 9">Dihydropteroate synthase</fullName>
        <shortName evidence="9">DHPS</shortName>
        <ecNumber evidence="4 9">2.5.1.15</ecNumber>
    </recommendedName>
    <alternativeName>
        <fullName evidence="9">Dihydropteroate pyrophosphorylase</fullName>
    </alternativeName>
</protein>
<dbReference type="InterPro" id="IPR000489">
    <property type="entry name" value="Pterin-binding_dom"/>
</dbReference>
<reference evidence="11 12" key="1">
    <citation type="submission" date="2017-07" db="EMBL/GenBank/DDBJ databases">
        <title>Sandarakinorhabdus cyanobacteriorum sp. nov., a novel bacterium isolated from cyanobacterial aggregates in a eutrophic lake.</title>
        <authorList>
            <person name="Cai H."/>
        </authorList>
    </citation>
    <scope>NUCLEOTIDE SEQUENCE [LARGE SCALE GENOMIC DNA]</scope>
    <source>
        <strain evidence="11 12">TH057</strain>
    </source>
</reference>
<dbReference type="PROSITE" id="PS50972">
    <property type="entry name" value="PTERIN_BINDING"/>
    <property type="match status" value="1"/>
</dbReference>
<comment type="similarity">
    <text evidence="9">Belongs to the DHPS family.</text>
</comment>
<dbReference type="Gene3D" id="3.20.20.20">
    <property type="entry name" value="Dihydropteroate synthase-like"/>
    <property type="match status" value="1"/>
</dbReference>
<dbReference type="PANTHER" id="PTHR20941">
    <property type="entry name" value="FOLATE SYNTHESIS PROTEINS"/>
    <property type="match status" value="1"/>
</dbReference>
<name>A0A255Y532_9SPHN</name>
<dbReference type="RefSeq" id="WP_094475135.1">
    <property type="nucleotide sequence ID" value="NZ_NOXT01000125.1"/>
</dbReference>
<dbReference type="SUPFAM" id="SSF51717">
    <property type="entry name" value="Dihydropteroate synthetase-like"/>
    <property type="match status" value="1"/>
</dbReference>
<evidence type="ECO:0000256" key="8">
    <source>
        <dbReference type="ARBA" id="ARBA00022909"/>
    </source>
</evidence>
<proteinExistence type="inferred from homology"/>
<accession>A0A255Y532</accession>
<comment type="cofactor">
    <cofactor evidence="2 9">
        <name>Mg(2+)</name>
        <dbReference type="ChEBI" id="CHEBI:18420"/>
    </cofactor>
</comment>
<dbReference type="NCBIfam" id="TIGR01496">
    <property type="entry name" value="DHPS"/>
    <property type="match status" value="1"/>
</dbReference>
<evidence type="ECO:0000256" key="3">
    <source>
        <dbReference type="ARBA" id="ARBA00004763"/>
    </source>
</evidence>
<evidence type="ECO:0000256" key="2">
    <source>
        <dbReference type="ARBA" id="ARBA00001946"/>
    </source>
</evidence>
<evidence type="ECO:0000256" key="9">
    <source>
        <dbReference type="RuleBase" id="RU361205"/>
    </source>
</evidence>
<evidence type="ECO:0000256" key="6">
    <source>
        <dbReference type="ARBA" id="ARBA00022723"/>
    </source>
</evidence>
<dbReference type="PANTHER" id="PTHR20941:SF1">
    <property type="entry name" value="FOLIC ACID SYNTHESIS PROTEIN FOL1"/>
    <property type="match status" value="1"/>
</dbReference>